<sequence>MLNIFQPKMQLAVCNNCQKLYNVRNIVEYKEKEKLLLQIAYMKNFQIIQPVPSHHNKCNNPLSILKKRKGEIIAVPRIKMCPQYPNCGLIAICDIAEHCRF</sequence>
<reference evidence="1 2" key="2">
    <citation type="submission" date="2017-10" db="EMBL/GenBank/DDBJ databases">
        <title>Extensive intraspecific genome diversity in a model arbuscular mycorrhizal fungus.</title>
        <authorList>
            <person name="Chen E.C.H."/>
            <person name="Morin E."/>
            <person name="Baudet D."/>
            <person name="Noel J."/>
            <person name="Ndikumana S."/>
            <person name="Charron P."/>
            <person name="St-Onge C."/>
            <person name="Giorgi J."/>
            <person name="Grigoriev I.V."/>
            <person name="Roux C."/>
            <person name="Martin F.M."/>
            <person name="Corradi N."/>
        </authorList>
    </citation>
    <scope>NUCLEOTIDE SEQUENCE [LARGE SCALE GENOMIC DNA]</scope>
    <source>
        <strain evidence="1 2">C2</strain>
    </source>
</reference>
<proteinExistence type="predicted"/>
<name>A0A2N1M480_9GLOM</name>
<dbReference type="AlphaFoldDB" id="A0A2N1M480"/>
<gene>
    <name evidence="1" type="ORF">RhiirC2_800007</name>
</gene>
<dbReference type="Proteomes" id="UP000233469">
    <property type="component" value="Unassembled WGS sequence"/>
</dbReference>
<accession>A0A2N1M480</accession>
<evidence type="ECO:0000313" key="2">
    <source>
        <dbReference type="Proteomes" id="UP000233469"/>
    </source>
</evidence>
<comment type="caution">
    <text evidence="1">The sequence shown here is derived from an EMBL/GenBank/DDBJ whole genome shotgun (WGS) entry which is preliminary data.</text>
</comment>
<protein>
    <submittedName>
        <fullName evidence="1">Uncharacterized protein</fullName>
    </submittedName>
</protein>
<reference evidence="1 2" key="1">
    <citation type="submission" date="2016-04" db="EMBL/GenBank/DDBJ databases">
        <title>Genome analyses suggest a sexual origin of heterokaryosis in a supposedly ancient asexual fungus.</title>
        <authorList>
            <person name="Ropars J."/>
            <person name="Sedzielewska K."/>
            <person name="Noel J."/>
            <person name="Charron P."/>
            <person name="Farinelli L."/>
            <person name="Marton T."/>
            <person name="Kruger M."/>
            <person name="Pelin A."/>
            <person name="Brachmann A."/>
            <person name="Corradi N."/>
        </authorList>
    </citation>
    <scope>NUCLEOTIDE SEQUENCE [LARGE SCALE GENOMIC DNA]</scope>
    <source>
        <strain evidence="1 2">C2</strain>
    </source>
</reference>
<dbReference type="EMBL" id="LLXL01005628">
    <property type="protein sequence ID" value="PKK56435.1"/>
    <property type="molecule type" value="Genomic_DNA"/>
</dbReference>
<organism evidence="1 2">
    <name type="scientific">Rhizophagus irregularis</name>
    <dbReference type="NCBI Taxonomy" id="588596"/>
    <lineage>
        <taxon>Eukaryota</taxon>
        <taxon>Fungi</taxon>
        <taxon>Fungi incertae sedis</taxon>
        <taxon>Mucoromycota</taxon>
        <taxon>Glomeromycotina</taxon>
        <taxon>Glomeromycetes</taxon>
        <taxon>Glomerales</taxon>
        <taxon>Glomeraceae</taxon>
        <taxon>Rhizophagus</taxon>
    </lineage>
</organism>
<evidence type="ECO:0000313" key="1">
    <source>
        <dbReference type="EMBL" id="PKK56435.1"/>
    </source>
</evidence>